<protein>
    <submittedName>
        <fullName evidence="1">Uncharacterized protein</fullName>
    </submittedName>
</protein>
<accession>A0ABU5VJH5</accession>
<dbReference type="RefSeq" id="WP_323454042.1">
    <property type="nucleotide sequence ID" value="NZ_JAYFUI010000187.1"/>
</dbReference>
<proteinExistence type="predicted"/>
<dbReference type="Proteomes" id="UP001302573">
    <property type="component" value="Unassembled WGS sequence"/>
</dbReference>
<organism evidence="1 2">
    <name type="scientific">Pseudomonas machongensis</name>
    <dbReference type="NCBI Taxonomy" id="3110229"/>
    <lineage>
        <taxon>Bacteria</taxon>
        <taxon>Pseudomonadati</taxon>
        <taxon>Pseudomonadota</taxon>
        <taxon>Gammaproteobacteria</taxon>
        <taxon>Pseudomonadales</taxon>
        <taxon>Pseudomonadaceae</taxon>
        <taxon>Pseudomonas</taxon>
    </lineage>
</organism>
<evidence type="ECO:0000313" key="1">
    <source>
        <dbReference type="EMBL" id="MEA5673526.1"/>
    </source>
</evidence>
<dbReference type="EMBL" id="JAYFUI010000187">
    <property type="protein sequence ID" value="MEA5673526.1"/>
    <property type="molecule type" value="Genomic_DNA"/>
</dbReference>
<reference evidence="1 2" key="1">
    <citation type="submission" date="2023-12" db="EMBL/GenBank/DDBJ databases">
        <title>Pseudomonas machongensis sp. nov., isolated from wilted pepper plants (Capsicum annuum).</title>
        <authorList>
            <person name="Qiu M."/>
            <person name="Li Y."/>
            <person name="Liu Q."/>
            <person name="Zhang X."/>
            <person name="Huang Y."/>
            <person name="Guo R."/>
            <person name="Hu M."/>
            <person name="Zhou J."/>
            <person name="Zhou X."/>
        </authorList>
    </citation>
    <scope>NUCLEOTIDE SEQUENCE [LARGE SCALE GENOMIC DNA]</scope>
    <source>
        <strain evidence="1 2">MH2</strain>
    </source>
</reference>
<keyword evidence="2" id="KW-1185">Reference proteome</keyword>
<name>A0ABU5VJH5_9PSED</name>
<sequence>MKAYDFPLPEALNVQYYLPDRSSGLQLKVRPTQEALPTLNVGVYLDWNLIFQVPVPVDWVAPIVLDIPASSLGPDGVYQLQWGLFDPDSEESILSDPVTIIIGPVNT</sequence>
<evidence type="ECO:0000313" key="2">
    <source>
        <dbReference type="Proteomes" id="UP001302573"/>
    </source>
</evidence>
<gene>
    <name evidence="1" type="ORF">VA602_19605</name>
</gene>
<comment type="caution">
    <text evidence="1">The sequence shown here is derived from an EMBL/GenBank/DDBJ whole genome shotgun (WGS) entry which is preliminary data.</text>
</comment>